<dbReference type="Gene3D" id="3.40.50.10090">
    <property type="match status" value="2"/>
</dbReference>
<dbReference type="PANTHER" id="PTHR38042:SF1">
    <property type="entry name" value="UROPORPHYRINOGEN-III SYNTHASE, CHLOROPLASTIC"/>
    <property type="match status" value="1"/>
</dbReference>
<evidence type="ECO:0000256" key="8">
    <source>
        <dbReference type="ARBA" id="ARBA00048617"/>
    </source>
</evidence>
<comment type="similarity">
    <text evidence="2 9">Belongs to the uroporphyrinogen-III synthase family.</text>
</comment>
<evidence type="ECO:0000256" key="7">
    <source>
        <dbReference type="ARBA" id="ARBA00040167"/>
    </source>
</evidence>
<keyword evidence="12" id="KW-1185">Reference proteome</keyword>
<evidence type="ECO:0000256" key="3">
    <source>
        <dbReference type="ARBA" id="ARBA00013109"/>
    </source>
</evidence>
<evidence type="ECO:0000256" key="1">
    <source>
        <dbReference type="ARBA" id="ARBA00004772"/>
    </source>
</evidence>
<dbReference type="Pfam" id="PF02602">
    <property type="entry name" value="HEM4"/>
    <property type="match status" value="1"/>
</dbReference>
<evidence type="ECO:0000256" key="6">
    <source>
        <dbReference type="ARBA" id="ARBA00037589"/>
    </source>
</evidence>
<dbReference type="GO" id="GO:0004852">
    <property type="term" value="F:uroporphyrinogen-III synthase activity"/>
    <property type="evidence" value="ECO:0007669"/>
    <property type="project" value="UniProtKB-UniRule"/>
</dbReference>
<dbReference type="InterPro" id="IPR003754">
    <property type="entry name" value="4pyrrol_synth_uPrphyn_synth"/>
</dbReference>
<evidence type="ECO:0000256" key="4">
    <source>
        <dbReference type="ARBA" id="ARBA00023239"/>
    </source>
</evidence>
<sequence>MPKPWPWASRRPKPCVIWVRRTICPQPDSLAAMASPETAALQLILTRPQQQAGDWLQRLQAQGVPARSFPLLAISPAAPEQAQAAWAALPRARLAFFVSPNAVEGFFAQAPAGFEWPAACLAACVGPGSARALQAAGVPASRIIQPPADAPSLDSEHLWPQLSGMGWQGQAVLMLRGEGGRDWLAERLRERGAAPVEFFSVYRRGCPQLDAAQQQELADLLAQPQRMLWLFSSGEAVGHLHSLAPAGVDWSRQRCLATHVRIAERARAEGWGHVVLTRPDAAAVAQAFGAVQADAYNHFHCE</sequence>
<organism evidence="11 12">
    <name type="scientific">Kinneretia aquatilis</name>
    <dbReference type="NCBI Taxonomy" id="2070761"/>
    <lineage>
        <taxon>Bacteria</taxon>
        <taxon>Pseudomonadati</taxon>
        <taxon>Pseudomonadota</taxon>
        <taxon>Betaproteobacteria</taxon>
        <taxon>Burkholderiales</taxon>
        <taxon>Sphaerotilaceae</taxon>
        <taxon>Roseateles</taxon>
    </lineage>
</organism>
<comment type="function">
    <text evidence="6 9">Catalyzes cyclization of the linear tetrapyrrole, hydroxymethylbilane, to the macrocyclic uroporphyrinogen III.</text>
</comment>
<feature type="domain" description="Tetrapyrrole biosynthesis uroporphyrinogen III synthase" evidence="10">
    <location>
        <begin position="56"/>
        <end position="283"/>
    </location>
</feature>
<proteinExistence type="inferred from homology"/>
<dbReference type="GO" id="GO:0006782">
    <property type="term" value="P:protoporphyrinogen IX biosynthetic process"/>
    <property type="evidence" value="ECO:0007669"/>
    <property type="project" value="UniProtKB-UniRule"/>
</dbReference>
<evidence type="ECO:0000313" key="11">
    <source>
        <dbReference type="EMBL" id="PND36640.1"/>
    </source>
</evidence>
<comment type="pathway">
    <text evidence="1 9">Porphyrin-containing compound metabolism; protoporphyrin-IX biosynthesis; coproporphyrinogen-III from 5-aminolevulinate: step 3/4.</text>
</comment>
<accession>A0A2N8KT89</accession>
<dbReference type="InterPro" id="IPR036108">
    <property type="entry name" value="4pyrrol_syn_uPrphyn_synt_sf"/>
</dbReference>
<gene>
    <name evidence="11" type="ORF">C1O66_20860</name>
</gene>
<keyword evidence="5 9" id="KW-0627">Porphyrin biosynthesis</keyword>
<evidence type="ECO:0000259" key="10">
    <source>
        <dbReference type="Pfam" id="PF02602"/>
    </source>
</evidence>
<evidence type="ECO:0000256" key="2">
    <source>
        <dbReference type="ARBA" id="ARBA00008133"/>
    </source>
</evidence>
<dbReference type="PANTHER" id="PTHR38042">
    <property type="entry name" value="UROPORPHYRINOGEN-III SYNTHASE, CHLOROPLASTIC"/>
    <property type="match status" value="1"/>
</dbReference>
<dbReference type="EC" id="4.2.1.75" evidence="3 9"/>
<name>A0A2N8KT89_9BURK</name>
<comment type="catalytic activity">
    <reaction evidence="8 9">
        <text>hydroxymethylbilane = uroporphyrinogen III + H2O</text>
        <dbReference type="Rhea" id="RHEA:18965"/>
        <dbReference type="ChEBI" id="CHEBI:15377"/>
        <dbReference type="ChEBI" id="CHEBI:57308"/>
        <dbReference type="ChEBI" id="CHEBI:57845"/>
        <dbReference type="EC" id="4.2.1.75"/>
    </reaction>
</comment>
<dbReference type="OrthoDB" id="9787650at2"/>
<dbReference type="InterPro" id="IPR039793">
    <property type="entry name" value="UROS/Hem4"/>
</dbReference>
<dbReference type="CDD" id="cd06578">
    <property type="entry name" value="HemD"/>
    <property type="match status" value="1"/>
</dbReference>
<evidence type="ECO:0000313" key="12">
    <source>
        <dbReference type="Proteomes" id="UP000235916"/>
    </source>
</evidence>
<keyword evidence="4 9" id="KW-0456">Lyase</keyword>
<evidence type="ECO:0000256" key="9">
    <source>
        <dbReference type="RuleBase" id="RU366031"/>
    </source>
</evidence>
<comment type="caution">
    <text evidence="11">The sequence shown here is derived from an EMBL/GenBank/DDBJ whole genome shotgun (WGS) entry which is preliminary data.</text>
</comment>
<reference evidence="11 12" key="1">
    <citation type="submission" date="2018-01" db="EMBL/GenBank/DDBJ databases">
        <title>Draft genome sequence of Paucibacter aquatile CR182 isolated from freshwater of the Nakdong River.</title>
        <authorList>
            <person name="Choi A."/>
            <person name="Chung E.J."/>
        </authorList>
    </citation>
    <scope>NUCLEOTIDE SEQUENCE [LARGE SCALE GENOMIC DNA]</scope>
    <source>
        <strain evidence="11 12">CR182</strain>
    </source>
</reference>
<dbReference type="AlphaFoldDB" id="A0A2N8KT89"/>
<dbReference type="Proteomes" id="UP000235916">
    <property type="component" value="Unassembled WGS sequence"/>
</dbReference>
<dbReference type="SUPFAM" id="SSF69618">
    <property type="entry name" value="HemD-like"/>
    <property type="match status" value="1"/>
</dbReference>
<dbReference type="GO" id="GO:0006780">
    <property type="term" value="P:uroporphyrinogen III biosynthetic process"/>
    <property type="evidence" value="ECO:0007669"/>
    <property type="project" value="UniProtKB-UniRule"/>
</dbReference>
<protein>
    <recommendedName>
        <fullName evidence="7 9">Uroporphyrinogen-III synthase</fullName>
        <ecNumber evidence="3 9">4.2.1.75</ecNumber>
    </recommendedName>
</protein>
<evidence type="ECO:0000256" key="5">
    <source>
        <dbReference type="ARBA" id="ARBA00023244"/>
    </source>
</evidence>
<dbReference type="EMBL" id="POSP01000004">
    <property type="protein sequence ID" value="PND36640.1"/>
    <property type="molecule type" value="Genomic_DNA"/>
</dbReference>